<comment type="caution">
    <text evidence="1">The sequence shown here is derived from an EMBL/GenBank/DDBJ whole genome shotgun (WGS) entry which is preliminary data.</text>
</comment>
<name>A0ABR3QC73_9TREE</name>
<organism evidence="1 2">
    <name type="scientific">Vanrija albida</name>
    <dbReference type="NCBI Taxonomy" id="181172"/>
    <lineage>
        <taxon>Eukaryota</taxon>
        <taxon>Fungi</taxon>
        <taxon>Dikarya</taxon>
        <taxon>Basidiomycota</taxon>
        <taxon>Agaricomycotina</taxon>
        <taxon>Tremellomycetes</taxon>
        <taxon>Trichosporonales</taxon>
        <taxon>Trichosporonaceae</taxon>
        <taxon>Vanrija</taxon>
    </lineage>
</organism>
<accession>A0ABR3QC73</accession>
<proteinExistence type="predicted"/>
<evidence type="ECO:0008006" key="3">
    <source>
        <dbReference type="Google" id="ProtNLM"/>
    </source>
</evidence>
<reference evidence="1 2" key="1">
    <citation type="submission" date="2023-08" db="EMBL/GenBank/DDBJ databases">
        <title>Annotated Genome Sequence of Vanrija albida AlHP1.</title>
        <authorList>
            <person name="Herzog R."/>
        </authorList>
    </citation>
    <scope>NUCLEOTIDE SEQUENCE [LARGE SCALE GENOMIC DNA]</scope>
    <source>
        <strain evidence="1 2">AlHP1</strain>
    </source>
</reference>
<dbReference type="GeneID" id="95981118"/>
<sequence length="371" mass="41411">MTDPTTTTIDHRTHPHIIDAIISYAPISAVAQLRATSRALRDRVDHLLFHHVALFPRDWSDPPPSYRGEEDRASQDLAFTTAGLDSYHDGGITIEAYPRVPSALKILDVVHIPLRPHTFDLSQLTSVHTLRRMKSAATAVAERRHTRGVNHFGTEEIGMETVAHTLVDFIDVTPYDDDMCLPLQIELPDPHCQLERYVLHLRWDETNPSGDPSGGLSRSFLLWGPPDHSGTECVLVLHPTPAEEGTEVARSQCEGLLEFIDGGWTDYQFGTMTIVGLERVSPRQLPSPIGIEASEQVRNFRIYHPPVRRSAAGATGDASERPRETTEAMRFVTYEARLDELGDRWQVEGVWPACADNSGSDLEVRLGARLH</sequence>
<gene>
    <name evidence="1" type="ORF">Q8F55_000075</name>
</gene>
<evidence type="ECO:0000313" key="1">
    <source>
        <dbReference type="EMBL" id="KAL1412331.1"/>
    </source>
</evidence>
<dbReference type="Proteomes" id="UP001565368">
    <property type="component" value="Unassembled WGS sequence"/>
</dbReference>
<protein>
    <recommendedName>
        <fullName evidence="3">F-box domain-containing protein</fullName>
    </recommendedName>
</protein>
<dbReference type="EMBL" id="JBBXJM010000001">
    <property type="protein sequence ID" value="KAL1412331.1"/>
    <property type="molecule type" value="Genomic_DNA"/>
</dbReference>
<keyword evidence="2" id="KW-1185">Reference proteome</keyword>
<dbReference type="RefSeq" id="XP_069212275.1">
    <property type="nucleotide sequence ID" value="XM_069348731.1"/>
</dbReference>
<evidence type="ECO:0000313" key="2">
    <source>
        <dbReference type="Proteomes" id="UP001565368"/>
    </source>
</evidence>